<evidence type="ECO:0000313" key="3">
    <source>
        <dbReference type="Proteomes" id="UP000006352"/>
    </source>
</evidence>
<accession>J4H222</accession>
<dbReference type="OrthoDB" id="2796185at2759"/>
<dbReference type="Proteomes" id="UP000006352">
    <property type="component" value="Unassembled WGS sequence"/>
</dbReference>
<evidence type="ECO:0000256" key="1">
    <source>
        <dbReference type="SAM" id="MobiDB-lite"/>
    </source>
</evidence>
<feature type="compositionally biased region" description="Acidic residues" evidence="1">
    <location>
        <begin position="403"/>
        <end position="415"/>
    </location>
</feature>
<evidence type="ECO:0000313" key="2">
    <source>
        <dbReference type="EMBL" id="CCM00769.1"/>
    </source>
</evidence>
<dbReference type="GeneID" id="24095680"/>
<organism evidence="2 3">
    <name type="scientific">Fibroporia radiculosa</name>
    <dbReference type="NCBI Taxonomy" id="599839"/>
    <lineage>
        <taxon>Eukaryota</taxon>
        <taxon>Fungi</taxon>
        <taxon>Dikarya</taxon>
        <taxon>Basidiomycota</taxon>
        <taxon>Agaricomycotina</taxon>
        <taxon>Agaricomycetes</taxon>
        <taxon>Polyporales</taxon>
        <taxon>Fibroporiaceae</taxon>
        <taxon>Fibroporia</taxon>
    </lineage>
</organism>
<dbReference type="InParanoid" id="J4H222"/>
<feature type="compositionally biased region" description="Low complexity" evidence="1">
    <location>
        <begin position="450"/>
        <end position="464"/>
    </location>
</feature>
<gene>
    <name evidence="2" type="ORF">FIBRA_02810</name>
</gene>
<dbReference type="AlphaFoldDB" id="J4H222"/>
<dbReference type="HOGENOM" id="CLU_505295_0_0_1"/>
<feature type="compositionally biased region" description="Low complexity" evidence="1">
    <location>
        <begin position="382"/>
        <end position="391"/>
    </location>
</feature>
<sequence length="539" mass="59539">MSEISIEWTQDDLDMFLADVAVCSAIRSVEINWSPVVPKVSLIAQLRHLDKARIALSMPVADGLPLLRKLHTSQMRNIHLHIEDLEHWEDGLSLDYRRTCLNNSVELELKGNVTKFPLALVLDIFSSKPTEIHMICDFHHPDTSKTSWISCMHVDLLHATLSHSLSTLRLNISCHTDNPFEISSIRPLLQIGCMRHLKFEIDAPWSLSDADVEELAYAWPDIQTLELGLYHDSLQGAGVLPVACPTLRALSSLVQHCPKLGEIYLPLRASRCPSEVPYIPQSKHRSVVCLTLSGGEMRGNEVEDVAFALHRLLPVAQLDIAHAFNGDLWDAVWQEKLRFKLHENGARLSGKHKARVLTGSEIDSSDDDFPEVAQIVGEAQRSSSLSQGEVSSEGEESGAGGTEAEEELDGDELESDMPRASQASKRPKPSPSIAPQKSKTNIARPKGRTSNKSSNTKKSQSSRPRPVPRSRHQPSMVASTLCDELDDDDLYAKEALGDSQEASTAPQKCKLIDTAGSGSPAPSINARYIIFFPQLIDQL</sequence>
<protein>
    <submittedName>
        <fullName evidence="2">Uncharacterized protein</fullName>
    </submittedName>
</protein>
<keyword evidence="3" id="KW-1185">Reference proteome</keyword>
<name>J4H222_9APHY</name>
<feature type="region of interest" description="Disordered" evidence="1">
    <location>
        <begin position="379"/>
        <end position="479"/>
    </location>
</feature>
<proteinExistence type="predicted"/>
<dbReference type="EMBL" id="HE797003">
    <property type="protein sequence ID" value="CCM00769.1"/>
    <property type="molecule type" value="Genomic_DNA"/>
</dbReference>
<dbReference type="STRING" id="599839.J4H222"/>
<reference evidence="2 3" key="1">
    <citation type="journal article" date="2012" name="Appl. Environ. Microbiol.">
        <title>Short-read sequencing for genomic analysis of the brown rot fungus Fibroporia radiculosa.</title>
        <authorList>
            <person name="Tang J.D."/>
            <person name="Perkins A.D."/>
            <person name="Sonstegard T.S."/>
            <person name="Schroeder S.G."/>
            <person name="Burgess S.C."/>
            <person name="Diehl S.V."/>
        </authorList>
    </citation>
    <scope>NUCLEOTIDE SEQUENCE [LARGE SCALE GENOMIC DNA]</scope>
    <source>
        <strain evidence="2 3">TFFH 294</strain>
    </source>
</reference>
<dbReference type="RefSeq" id="XP_012180052.1">
    <property type="nucleotide sequence ID" value="XM_012324662.1"/>
</dbReference>